<keyword evidence="5" id="KW-0408">Iron</keyword>
<comment type="cofactor">
    <cofactor evidence="1">
        <name>L-ascorbate</name>
        <dbReference type="ChEBI" id="CHEBI:38290"/>
    </cofactor>
</comment>
<dbReference type="EMBL" id="JNBR01001831">
    <property type="protein sequence ID" value="OQR84883.1"/>
    <property type="molecule type" value="Genomic_DNA"/>
</dbReference>
<dbReference type="InterPro" id="IPR045054">
    <property type="entry name" value="P4HA-like"/>
</dbReference>
<keyword evidence="2" id="KW-0479">Metal-binding</keyword>
<evidence type="ECO:0000256" key="3">
    <source>
        <dbReference type="ARBA" id="ARBA00022964"/>
    </source>
</evidence>
<dbReference type="InterPro" id="IPR006620">
    <property type="entry name" value="Pro_4_hyd_alph"/>
</dbReference>
<name>A0A1V9YGM2_ACHHY</name>
<dbReference type="SMART" id="SM00702">
    <property type="entry name" value="P4Hc"/>
    <property type="match status" value="1"/>
</dbReference>
<dbReference type="GO" id="GO:0031418">
    <property type="term" value="F:L-ascorbic acid binding"/>
    <property type="evidence" value="ECO:0007669"/>
    <property type="project" value="InterPro"/>
</dbReference>
<dbReference type="AlphaFoldDB" id="A0A1V9YGM2"/>
<keyword evidence="3" id="KW-0223">Dioxygenase</keyword>
<feature type="domain" description="Prolyl 4-hydroxylase alpha subunit" evidence="6">
    <location>
        <begin position="47"/>
        <end position="223"/>
    </location>
</feature>
<dbReference type="PANTHER" id="PTHR10869:SF241">
    <property type="entry name" value="FE2OG DIOXYGENASE DOMAIN-CONTAINING PROTEIN"/>
    <property type="match status" value="1"/>
</dbReference>
<dbReference type="OrthoDB" id="69177at2759"/>
<dbReference type="STRING" id="1202772.A0A1V9YGM2"/>
<dbReference type="Pfam" id="PF13640">
    <property type="entry name" value="2OG-FeII_Oxy_3"/>
    <property type="match status" value="1"/>
</dbReference>
<evidence type="ECO:0000313" key="8">
    <source>
        <dbReference type="Proteomes" id="UP000243579"/>
    </source>
</evidence>
<dbReference type="PANTHER" id="PTHR10869">
    <property type="entry name" value="PROLYL 4-HYDROXYLASE ALPHA SUBUNIT"/>
    <property type="match status" value="1"/>
</dbReference>
<evidence type="ECO:0000256" key="1">
    <source>
        <dbReference type="ARBA" id="ARBA00001961"/>
    </source>
</evidence>
<proteinExistence type="predicted"/>
<gene>
    <name evidence="7" type="ORF">ACHHYP_12602</name>
</gene>
<evidence type="ECO:0000256" key="5">
    <source>
        <dbReference type="ARBA" id="ARBA00023004"/>
    </source>
</evidence>
<dbReference type="GO" id="GO:0005783">
    <property type="term" value="C:endoplasmic reticulum"/>
    <property type="evidence" value="ECO:0007669"/>
    <property type="project" value="TreeGrafter"/>
</dbReference>
<evidence type="ECO:0000256" key="4">
    <source>
        <dbReference type="ARBA" id="ARBA00023002"/>
    </source>
</evidence>
<reference evidence="7 8" key="1">
    <citation type="journal article" date="2014" name="Genome Biol. Evol.">
        <title>The secreted proteins of Achlya hypogyna and Thraustotheca clavata identify the ancestral oomycete secretome and reveal gene acquisitions by horizontal gene transfer.</title>
        <authorList>
            <person name="Misner I."/>
            <person name="Blouin N."/>
            <person name="Leonard G."/>
            <person name="Richards T.A."/>
            <person name="Lane C.E."/>
        </authorList>
    </citation>
    <scope>NUCLEOTIDE SEQUENCE [LARGE SCALE GENOMIC DNA]</scope>
    <source>
        <strain evidence="7 8">ATCC 48635</strain>
    </source>
</reference>
<keyword evidence="8" id="KW-1185">Reference proteome</keyword>
<dbReference type="Proteomes" id="UP000243579">
    <property type="component" value="Unassembled WGS sequence"/>
</dbReference>
<dbReference type="InterPro" id="IPR044862">
    <property type="entry name" value="Pro_4_hyd_alph_FE2OG_OXY"/>
</dbReference>
<protein>
    <recommendedName>
        <fullName evidence="6">Prolyl 4-hydroxylase alpha subunit domain-containing protein</fullName>
    </recommendedName>
</protein>
<dbReference type="Gene3D" id="2.60.120.620">
    <property type="entry name" value="q2cbj1_9rhob like domain"/>
    <property type="match status" value="1"/>
</dbReference>
<evidence type="ECO:0000259" key="6">
    <source>
        <dbReference type="SMART" id="SM00702"/>
    </source>
</evidence>
<evidence type="ECO:0000256" key="2">
    <source>
        <dbReference type="ARBA" id="ARBA00022723"/>
    </source>
</evidence>
<accession>A0A1V9YGM2</accession>
<keyword evidence="4" id="KW-0560">Oxidoreductase</keyword>
<dbReference type="GO" id="GO:0005506">
    <property type="term" value="F:iron ion binding"/>
    <property type="evidence" value="ECO:0007669"/>
    <property type="project" value="InterPro"/>
</dbReference>
<organism evidence="7 8">
    <name type="scientific">Achlya hypogyna</name>
    <name type="common">Oomycete</name>
    <name type="synonym">Protoachlya hypogyna</name>
    <dbReference type="NCBI Taxonomy" id="1202772"/>
    <lineage>
        <taxon>Eukaryota</taxon>
        <taxon>Sar</taxon>
        <taxon>Stramenopiles</taxon>
        <taxon>Oomycota</taxon>
        <taxon>Saprolegniomycetes</taxon>
        <taxon>Saprolegniales</taxon>
        <taxon>Achlyaceae</taxon>
        <taxon>Achlya</taxon>
    </lineage>
</organism>
<evidence type="ECO:0000313" key="7">
    <source>
        <dbReference type="EMBL" id="OQR84883.1"/>
    </source>
</evidence>
<dbReference type="GO" id="GO:0004656">
    <property type="term" value="F:procollagen-proline 4-dioxygenase activity"/>
    <property type="evidence" value="ECO:0007669"/>
    <property type="project" value="TreeGrafter"/>
</dbReference>
<comment type="caution">
    <text evidence="7">The sequence shown here is derived from an EMBL/GenBank/DDBJ whole genome shotgun (WGS) entry which is preliminary data.</text>
</comment>
<sequence length="227" mass="25115">MASTHVYNATSREPPVVPQADSVAECLDASANLTITATPLTNGNQGPYAVVFDDVLSPAECQRLIAFTERTNGYEAALVNDGNGRQAYLPDMRTCDRCMIDDGAAAKVLWERLRPHLPTEFHGASLIEINERLRFLRYSPGHEFKSHFDGCYRRANGDVSVLTVQFYLNEVTKGGETSMVLGTEEHFVEPKVGRAVVFQHRGVLHAGEPVFAGRKYTIRSDIMSRPA</sequence>